<gene>
    <name evidence="5" type="ORF">M0R45_025678</name>
</gene>
<comment type="caution">
    <text evidence="5">The sequence shown here is derived from an EMBL/GenBank/DDBJ whole genome shotgun (WGS) entry which is preliminary data.</text>
</comment>
<evidence type="ECO:0000256" key="1">
    <source>
        <dbReference type="ARBA" id="ARBA00022737"/>
    </source>
</evidence>
<sequence length="1180" mass="132076">MPESEKQEKECELRRLEESIQDHPDDPSLRFELGVLLWEECGEKEKAAEQFVVAAKLNPGIEKGGAFRYLGLYYAGLDSQSHSQRALKCLQKAASLNPDDSIAGEALCDLLDQQGKESLEVAVCREASQNSPRAFWAFQRLGYLQLHQNKCSEAVHSLQHAIRGYPTSPILWEALGLAYQRLGRFTAALKSYGRAIELEGTRIFALIESGNIYLMLGSFKKGVETFQQALEFSPKSVSAHYGLSSGLLGLAKECINLGAFKWGASVLEEASKVAWMSTHLAGNMSSIWKLHGDILLTYAKCYPWMEVDRGLEFDAEAFNNSILSWKHTCCVAAKTARCSYQRALHLAPWQANAYSDIAVTSDFIYSLDKSSGHDSSSWQPSEKMALGALLLEGDNSEFWVGLGCLSNHNALKQHALIRGLQLNVSLAVAWAFLGKLYRKQGEKQFARQAFDYARSIDPSLALPWAGMSADFHSRESAADEAYESCLRAVQILPLAEFQTGLAKLALLSGHLSSSQVFGAIRQAMQRAPHYPECHNLNGLVSEAQSNYQSAAVSYRLARCAIINLSSSDTKSHMKDITVNLARALCKAGNTLDALQECEYLKKEGFLDVEASQIYAFSLWQLGQTDLALTVARNLAESVSTMEQASAAAAVILFSRFQYYISGLDSTINNILQMPKQRFRSSKFSLIVSAIHALDQRNQLKSVGFSIHNNLKTPEEITEMFFLLALGTLVKHGSEYRLGYRRGIDHLRKSLHMYPNSSLLRNLLGYLLLSSEEWNNTHMASRCCGLGTDPFKGGFKLSYEILGAGAVACYAVGNSNPKFSYPTCTYQCLNEPGAIQQLQKCLRQEPWNQNVRYLLVLNLVQKAREERFPRHLCIILRRLIIVALSDEFYHKPGMSIRYQKFQLLLCASEICLHDGYLIDCINHAKDASMIMLPDAYLFFAHLLLCRAYASEGDAVNLQREYIRCLELRTDCHIGWLCLKFMESRYGLETGLDTLELSFKEFTKEQKNSSNMWMALFNLVQGLMSIWSKDTYSAEGFLSQACSLAGAESTLLLCHGATCMELSRQGDASQFLSLAARSLTKAQEVSLIPLPIVSALLAQVGGSLGSKEKWEKNLRLEWPTWPPETRPAELFFQMHLLARQSKASSDTTNIELWQSPLRWILQAIHTNPSCMRYWKALQKLVE</sequence>
<evidence type="ECO:0000313" key="6">
    <source>
        <dbReference type="Proteomes" id="UP001457282"/>
    </source>
</evidence>
<name>A0AAW1WWZ7_RUBAR</name>
<proteinExistence type="predicted"/>
<dbReference type="InterPro" id="IPR019734">
    <property type="entry name" value="TPR_rpt"/>
</dbReference>
<dbReference type="SUPFAM" id="SSF48452">
    <property type="entry name" value="TPR-like"/>
    <property type="match status" value="3"/>
</dbReference>
<evidence type="ECO:0000256" key="4">
    <source>
        <dbReference type="SAM" id="MobiDB-lite"/>
    </source>
</evidence>
<feature type="region of interest" description="Disordered" evidence="4">
    <location>
        <begin position="1"/>
        <end position="23"/>
    </location>
</feature>
<evidence type="ECO:0000256" key="2">
    <source>
        <dbReference type="ARBA" id="ARBA00022803"/>
    </source>
</evidence>
<dbReference type="SMART" id="SM00028">
    <property type="entry name" value="TPR"/>
    <property type="match status" value="5"/>
</dbReference>
<keyword evidence="6" id="KW-1185">Reference proteome</keyword>
<feature type="repeat" description="TPR" evidence="3">
    <location>
        <begin position="427"/>
        <end position="460"/>
    </location>
</feature>
<accession>A0AAW1WWZ7</accession>
<dbReference type="InterPro" id="IPR011990">
    <property type="entry name" value="TPR-like_helical_dom_sf"/>
</dbReference>
<dbReference type="InterPro" id="IPR039226">
    <property type="entry name" value="Ski3/TTC37"/>
</dbReference>
<evidence type="ECO:0000313" key="5">
    <source>
        <dbReference type="EMBL" id="KAK9928548.1"/>
    </source>
</evidence>
<dbReference type="PANTHER" id="PTHR15704:SF7">
    <property type="entry name" value="SUPERKILLER COMPLEX PROTEIN 3"/>
    <property type="match status" value="1"/>
</dbReference>
<feature type="repeat" description="TPR" evidence="3">
    <location>
        <begin position="169"/>
        <end position="202"/>
    </location>
</feature>
<protein>
    <recommendedName>
        <fullName evidence="7">Tetratricopeptide repeat protein SKI3</fullName>
    </recommendedName>
</protein>
<evidence type="ECO:0000256" key="3">
    <source>
        <dbReference type="PROSITE-ProRule" id="PRU00339"/>
    </source>
</evidence>
<evidence type="ECO:0008006" key="7">
    <source>
        <dbReference type="Google" id="ProtNLM"/>
    </source>
</evidence>
<keyword evidence="1" id="KW-0677">Repeat</keyword>
<keyword evidence="2 3" id="KW-0802">TPR repeat</keyword>
<dbReference type="GO" id="GO:0006401">
    <property type="term" value="P:RNA catabolic process"/>
    <property type="evidence" value="ECO:0007669"/>
    <property type="project" value="InterPro"/>
</dbReference>
<reference evidence="5 6" key="1">
    <citation type="journal article" date="2023" name="G3 (Bethesda)">
        <title>A chromosome-length genome assembly and annotation of blackberry (Rubus argutus, cv. 'Hillquist').</title>
        <authorList>
            <person name="Bruna T."/>
            <person name="Aryal R."/>
            <person name="Dudchenko O."/>
            <person name="Sargent D.J."/>
            <person name="Mead D."/>
            <person name="Buti M."/>
            <person name="Cavallini A."/>
            <person name="Hytonen T."/>
            <person name="Andres J."/>
            <person name="Pham M."/>
            <person name="Weisz D."/>
            <person name="Mascagni F."/>
            <person name="Usai G."/>
            <person name="Natali L."/>
            <person name="Bassil N."/>
            <person name="Fernandez G.E."/>
            <person name="Lomsadze A."/>
            <person name="Armour M."/>
            <person name="Olukolu B."/>
            <person name="Poorten T."/>
            <person name="Britton C."/>
            <person name="Davik J."/>
            <person name="Ashrafi H."/>
            <person name="Aiden E.L."/>
            <person name="Borodovsky M."/>
            <person name="Worthington M."/>
        </authorList>
    </citation>
    <scope>NUCLEOTIDE SEQUENCE [LARGE SCALE GENOMIC DNA]</scope>
    <source>
        <strain evidence="5">PI 553951</strain>
    </source>
</reference>
<dbReference type="Gene3D" id="1.25.40.10">
    <property type="entry name" value="Tetratricopeptide repeat domain"/>
    <property type="match status" value="3"/>
</dbReference>
<dbReference type="GO" id="GO:0055087">
    <property type="term" value="C:Ski complex"/>
    <property type="evidence" value="ECO:0007669"/>
    <property type="project" value="InterPro"/>
</dbReference>
<dbReference type="PANTHER" id="PTHR15704">
    <property type="entry name" value="SUPERKILLER 3 PROTEIN-RELATED"/>
    <property type="match status" value="1"/>
</dbReference>
<dbReference type="AlphaFoldDB" id="A0AAW1WWZ7"/>
<organism evidence="5 6">
    <name type="scientific">Rubus argutus</name>
    <name type="common">Southern blackberry</name>
    <dbReference type="NCBI Taxonomy" id="59490"/>
    <lineage>
        <taxon>Eukaryota</taxon>
        <taxon>Viridiplantae</taxon>
        <taxon>Streptophyta</taxon>
        <taxon>Embryophyta</taxon>
        <taxon>Tracheophyta</taxon>
        <taxon>Spermatophyta</taxon>
        <taxon>Magnoliopsida</taxon>
        <taxon>eudicotyledons</taxon>
        <taxon>Gunneridae</taxon>
        <taxon>Pentapetalae</taxon>
        <taxon>rosids</taxon>
        <taxon>fabids</taxon>
        <taxon>Rosales</taxon>
        <taxon>Rosaceae</taxon>
        <taxon>Rosoideae</taxon>
        <taxon>Rosoideae incertae sedis</taxon>
        <taxon>Rubus</taxon>
    </lineage>
</organism>
<feature type="repeat" description="TPR" evidence="3">
    <location>
        <begin position="203"/>
        <end position="236"/>
    </location>
</feature>
<dbReference type="Pfam" id="PF13432">
    <property type="entry name" value="TPR_16"/>
    <property type="match status" value="1"/>
</dbReference>
<dbReference type="Proteomes" id="UP001457282">
    <property type="component" value="Unassembled WGS sequence"/>
</dbReference>
<dbReference type="PROSITE" id="PS50005">
    <property type="entry name" value="TPR"/>
    <property type="match status" value="3"/>
</dbReference>
<dbReference type="EMBL" id="JBEDUW010000005">
    <property type="protein sequence ID" value="KAK9928548.1"/>
    <property type="molecule type" value="Genomic_DNA"/>
</dbReference>